<dbReference type="Pfam" id="PF09234">
    <property type="entry name" value="DUF1963"/>
    <property type="match status" value="1"/>
</dbReference>
<dbReference type="PANTHER" id="PTHR36436:SF6">
    <property type="entry name" value="SLL5081 PROTEIN"/>
    <property type="match status" value="1"/>
</dbReference>
<dbReference type="InterPro" id="IPR015315">
    <property type="entry name" value="DUF1963"/>
</dbReference>
<gene>
    <name evidence="1" type="ORF">C5Y83_05020</name>
</gene>
<evidence type="ECO:0008006" key="3">
    <source>
        <dbReference type="Google" id="ProtNLM"/>
    </source>
</evidence>
<dbReference type="EMBL" id="PUHY01000005">
    <property type="protein sequence ID" value="PQO37311.1"/>
    <property type="molecule type" value="Genomic_DNA"/>
</dbReference>
<dbReference type="SUPFAM" id="SSF103032">
    <property type="entry name" value="Hypothetical protein YwqG"/>
    <property type="match status" value="1"/>
</dbReference>
<sequence length="464" mass="51641">MESITIVRRSSCVKNYLTTGVRCVILMPSPKRSIPFVFKVKCMPPQDLILGLAEYALQKPGTLLMNSLTMEMVQKYPQVIAQLCVELPTVSWGTVLNVGESDDGLVLEIPVKQERLAEHIQSFSTVQDAQWAPRDGHIYMSVPTDGSVPAEMIQTWIDDAYQIVSDKLDDRGRFLIERIAVPGDQHQLIRELTERLGLSMRNSEIATLIRPAILLRSRMVEGDEVIPLGASKLGGLPDLPDAVDWPTFELEGDEKPLAFLGQFDLAEAADCPQAFSGLPKSGLLSLFSVWGWITEEEFDPEFPEGPENAPGWTVMLHTPAASSLSRREPPDELFLFHPAPIEMIPVLSLPNHAEEPEVAALGWDDDTWETFDRMQADFRSILWGHYLNDVSALATHSLVGGYAMFQQEYPEDLVGTDKRMLIQIGSDGNTTMAWGDGGELTFYVDTSALQQGRFEGIECHYQCG</sequence>
<reference evidence="1 2" key="1">
    <citation type="submission" date="2018-02" db="EMBL/GenBank/DDBJ databases">
        <title>Comparative genomes isolates from brazilian mangrove.</title>
        <authorList>
            <person name="Araujo J.E."/>
            <person name="Taketani R.G."/>
            <person name="Silva M.C.P."/>
            <person name="Loureco M.V."/>
            <person name="Andreote F.D."/>
        </authorList>
    </citation>
    <scope>NUCLEOTIDE SEQUENCE [LARGE SCALE GENOMIC DNA]</scope>
    <source>
        <strain evidence="1 2">Hex-1 MGV</strain>
    </source>
</reference>
<dbReference type="PANTHER" id="PTHR36436">
    <property type="entry name" value="SLL5081 PROTEIN"/>
    <property type="match status" value="1"/>
</dbReference>
<dbReference type="InterPro" id="IPR035948">
    <property type="entry name" value="YwqG-like_sf"/>
</dbReference>
<comment type="caution">
    <text evidence="1">The sequence shown here is derived from an EMBL/GenBank/DDBJ whole genome shotgun (WGS) entry which is preliminary data.</text>
</comment>
<dbReference type="AlphaFoldDB" id="A0A2S8FZ73"/>
<dbReference type="Proteomes" id="UP000238322">
    <property type="component" value="Unassembled WGS sequence"/>
</dbReference>
<dbReference type="Gene3D" id="2.30.320.10">
    <property type="entry name" value="YwqG-like"/>
    <property type="match status" value="1"/>
</dbReference>
<protein>
    <recommendedName>
        <fullName evidence="3">DUF1963 domain-containing protein</fullName>
    </recommendedName>
</protein>
<evidence type="ECO:0000313" key="2">
    <source>
        <dbReference type="Proteomes" id="UP000238322"/>
    </source>
</evidence>
<evidence type="ECO:0000313" key="1">
    <source>
        <dbReference type="EMBL" id="PQO37311.1"/>
    </source>
</evidence>
<name>A0A2S8FZ73_9BACT</name>
<organism evidence="1 2">
    <name type="scientific">Blastopirellula marina</name>
    <dbReference type="NCBI Taxonomy" id="124"/>
    <lineage>
        <taxon>Bacteria</taxon>
        <taxon>Pseudomonadati</taxon>
        <taxon>Planctomycetota</taxon>
        <taxon>Planctomycetia</taxon>
        <taxon>Pirellulales</taxon>
        <taxon>Pirellulaceae</taxon>
        <taxon>Blastopirellula</taxon>
    </lineage>
</organism>
<proteinExistence type="predicted"/>
<accession>A0A2S8FZ73</accession>